<feature type="region of interest" description="Disordered" evidence="1">
    <location>
        <begin position="18"/>
        <end position="40"/>
    </location>
</feature>
<evidence type="ECO:0000256" key="1">
    <source>
        <dbReference type="SAM" id="MobiDB-lite"/>
    </source>
</evidence>
<keyword evidence="4" id="KW-1185">Reference proteome</keyword>
<gene>
    <name evidence="3" type="ORF">OSB04_011157</name>
</gene>
<evidence type="ECO:0000313" key="3">
    <source>
        <dbReference type="EMBL" id="KAJ9556543.1"/>
    </source>
</evidence>
<protein>
    <recommendedName>
        <fullName evidence="2">Enoyl-CoA hydratase/isomerase domain-containing protein</fullName>
    </recommendedName>
</protein>
<accession>A0AA38T8W3</accession>
<dbReference type="EMBL" id="JARYMX010000003">
    <property type="protein sequence ID" value="KAJ9556543.1"/>
    <property type="molecule type" value="Genomic_DNA"/>
</dbReference>
<comment type="caution">
    <text evidence="3">The sequence shown here is derived from an EMBL/GenBank/DDBJ whole genome shotgun (WGS) entry which is preliminary data.</text>
</comment>
<feature type="domain" description="Enoyl-CoA hydratase/isomerase" evidence="2">
    <location>
        <begin position="55"/>
        <end position="142"/>
    </location>
</feature>
<dbReference type="AlphaFoldDB" id="A0AA38T8W3"/>
<evidence type="ECO:0000313" key="4">
    <source>
        <dbReference type="Proteomes" id="UP001172457"/>
    </source>
</evidence>
<proteinExistence type="predicted"/>
<dbReference type="Pfam" id="PF16113">
    <property type="entry name" value="ECH_2"/>
    <property type="match status" value="1"/>
</dbReference>
<dbReference type="InterPro" id="IPR045004">
    <property type="entry name" value="ECH_dom"/>
</dbReference>
<reference evidence="3" key="1">
    <citation type="submission" date="2023-03" db="EMBL/GenBank/DDBJ databases">
        <title>Chromosome-scale reference genome and RAD-based genetic map of yellow starthistle (Centaurea solstitialis) reveal putative structural variation and QTLs associated with invader traits.</title>
        <authorList>
            <person name="Reatini B."/>
            <person name="Cang F.A."/>
            <person name="Jiang Q."/>
            <person name="Mckibben M.T.W."/>
            <person name="Barker M.S."/>
            <person name="Rieseberg L.H."/>
            <person name="Dlugosch K.M."/>
        </authorList>
    </citation>
    <scope>NUCLEOTIDE SEQUENCE</scope>
    <source>
        <strain evidence="3">CAN-66</strain>
        <tissue evidence="3">Leaf</tissue>
    </source>
</reference>
<evidence type="ECO:0000259" key="2">
    <source>
        <dbReference type="Pfam" id="PF16113"/>
    </source>
</evidence>
<dbReference type="Proteomes" id="UP001172457">
    <property type="component" value="Chromosome 3"/>
</dbReference>
<sequence>MQTITAAAWSVNHCRRLSSETQNHHKQSPPPKPSPPQTISVVATIDSDPQPSAAVKRLQKVYETWEDTPDVGFVVMKFRYELKSNMRITESVVMAGLFVLGADIVAIHDVIKSGNIKGSKEFFSTTYKFVYYLHTYLKPHVSTH</sequence>
<dbReference type="Gene3D" id="3.90.226.10">
    <property type="entry name" value="2-enoyl-CoA Hydratase, Chain A, domain 1"/>
    <property type="match status" value="1"/>
</dbReference>
<name>A0AA38T8W3_9ASTR</name>
<organism evidence="3 4">
    <name type="scientific">Centaurea solstitialis</name>
    <name type="common">yellow star-thistle</name>
    <dbReference type="NCBI Taxonomy" id="347529"/>
    <lineage>
        <taxon>Eukaryota</taxon>
        <taxon>Viridiplantae</taxon>
        <taxon>Streptophyta</taxon>
        <taxon>Embryophyta</taxon>
        <taxon>Tracheophyta</taxon>
        <taxon>Spermatophyta</taxon>
        <taxon>Magnoliopsida</taxon>
        <taxon>eudicotyledons</taxon>
        <taxon>Gunneridae</taxon>
        <taxon>Pentapetalae</taxon>
        <taxon>asterids</taxon>
        <taxon>campanulids</taxon>
        <taxon>Asterales</taxon>
        <taxon>Asteraceae</taxon>
        <taxon>Carduoideae</taxon>
        <taxon>Cardueae</taxon>
        <taxon>Centaureinae</taxon>
        <taxon>Centaurea</taxon>
    </lineage>
</organism>